<dbReference type="Proteomes" id="UP000467327">
    <property type="component" value="Chromosome"/>
</dbReference>
<dbReference type="EMBL" id="AP022561">
    <property type="protein sequence ID" value="BBX06364.1"/>
    <property type="molecule type" value="Genomic_DNA"/>
</dbReference>
<organism evidence="1 2">
    <name type="scientific">Mycolicibacterium aichiense</name>
    <dbReference type="NCBI Taxonomy" id="1799"/>
    <lineage>
        <taxon>Bacteria</taxon>
        <taxon>Bacillati</taxon>
        <taxon>Actinomycetota</taxon>
        <taxon>Actinomycetes</taxon>
        <taxon>Mycobacteriales</taxon>
        <taxon>Mycobacteriaceae</taxon>
        <taxon>Mycolicibacterium</taxon>
    </lineage>
</organism>
<sequence length="87" mass="9434">MLSVGGPERDESWPVPINLCILEFMRITGDAVGTDLNRCGRVGAQVQNPGIRSFITRPHVAYDELIGIPKEENRVGVDFSRPAALGG</sequence>
<dbReference type="KEGG" id="maic:MAIC_11670"/>
<protein>
    <submittedName>
        <fullName evidence="1">Uncharacterized protein</fullName>
    </submittedName>
</protein>
<dbReference type="AlphaFoldDB" id="A0AAD1MBJ5"/>
<proteinExistence type="predicted"/>
<name>A0AAD1MBJ5_9MYCO</name>
<gene>
    <name evidence="1" type="ORF">MAIC_11670</name>
</gene>
<evidence type="ECO:0000313" key="2">
    <source>
        <dbReference type="Proteomes" id="UP000467327"/>
    </source>
</evidence>
<reference evidence="1 2" key="1">
    <citation type="journal article" date="2019" name="Emerg. Microbes Infect.">
        <title>Comprehensive subspecies identification of 175 nontuberculous mycobacteria species based on 7547 genomic profiles.</title>
        <authorList>
            <person name="Matsumoto Y."/>
            <person name="Kinjo T."/>
            <person name="Motooka D."/>
            <person name="Nabeya D."/>
            <person name="Jung N."/>
            <person name="Uechi K."/>
            <person name="Horii T."/>
            <person name="Iida T."/>
            <person name="Fujita J."/>
            <person name="Nakamura S."/>
        </authorList>
    </citation>
    <scope>NUCLEOTIDE SEQUENCE [LARGE SCALE GENOMIC DNA]</scope>
    <source>
        <strain evidence="1 2">JCM 6376</strain>
    </source>
</reference>
<evidence type="ECO:0000313" key="1">
    <source>
        <dbReference type="EMBL" id="BBX06364.1"/>
    </source>
</evidence>
<keyword evidence="2" id="KW-1185">Reference proteome</keyword>
<accession>A0AAD1MBJ5</accession>